<dbReference type="OMA" id="YVFCETV"/>
<accession>A0A915K1P2</accession>
<proteinExistence type="inferred from homology"/>
<evidence type="ECO:0000256" key="3">
    <source>
        <dbReference type="ARBA" id="ARBA00022679"/>
    </source>
</evidence>
<dbReference type="PANTHER" id="PTHR22809">
    <property type="entry name" value="METHYLTRANSFERASE-RELATED"/>
    <property type="match status" value="1"/>
</dbReference>
<dbReference type="Gene3D" id="3.40.50.150">
    <property type="entry name" value="Vaccinia Virus protein VP39"/>
    <property type="match status" value="1"/>
</dbReference>
<dbReference type="AlphaFoldDB" id="A0A915K1P2"/>
<dbReference type="GO" id="GO:0008173">
    <property type="term" value="F:RNA methyltransferase activity"/>
    <property type="evidence" value="ECO:0007669"/>
    <property type="project" value="UniProtKB-ARBA"/>
</dbReference>
<dbReference type="PIRSF" id="PIRSF037755">
    <property type="entry name" value="Mettl2_prd"/>
    <property type="match status" value="1"/>
</dbReference>
<reference evidence="5" key="1">
    <citation type="submission" date="2022-11" db="UniProtKB">
        <authorList>
            <consortium name="WormBaseParasite"/>
        </authorList>
    </citation>
    <scope>IDENTIFICATION</scope>
</reference>
<comment type="similarity">
    <text evidence="1">Belongs to the methyltransferase superfamily. METL family.</text>
</comment>
<name>A0A915K1P2_ROMCU</name>
<keyword evidence="2" id="KW-0489">Methyltransferase</keyword>
<dbReference type="InterPro" id="IPR026113">
    <property type="entry name" value="METTL2/6/8-like"/>
</dbReference>
<evidence type="ECO:0000313" key="5">
    <source>
        <dbReference type="WBParaSite" id="nRc.2.0.1.t32723-RA"/>
    </source>
</evidence>
<dbReference type="InterPro" id="IPR029063">
    <property type="entry name" value="SAM-dependent_MTases_sf"/>
</dbReference>
<dbReference type="Pfam" id="PF13489">
    <property type="entry name" value="Methyltransf_23"/>
    <property type="match status" value="1"/>
</dbReference>
<protein>
    <submittedName>
        <fullName evidence="5">Methyltransferase-like protein</fullName>
    </submittedName>
</protein>
<organism evidence="4 5">
    <name type="scientific">Romanomermis culicivorax</name>
    <name type="common">Nematode worm</name>
    <dbReference type="NCBI Taxonomy" id="13658"/>
    <lineage>
        <taxon>Eukaryota</taxon>
        <taxon>Metazoa</taxon>
        <taxon>Ecdysozoa</taxon>
        <taxon>Nematoda</taxon>
        <taxon>Enoplea</taxon>
        <taxon>Dorylaimia</taxon>
        <taxon>Mermithida</taxon>
        <taxon>Mermithoidea</taxon>
        <taxon>Mermithidae</taxon>
        <taxon>Romanomermis</taxon>
    </lineage>
</organism>
<keyword evidence="3" id="KW-0808">Transferase</keyword>
<dbReference type="SUPFAM" id="SSF53335">
    <property type="entry name" value="S-adenosyl-L-methionine-dependent methyltransferases"/>
    <property type="match status" value="1"/>
</dbReference>
<evidence type="ECO:0000256" key="2">
    <source>
        <dbReference type="ARBA" id="ARBA00022603"/>
    </source>
</evidence>
<dbReference type="CDD" id="cd02440">
    <property type="entry name" value="AdoMet_MTases"/>
    <property type="match status" value="1"/>
</dbReference>
<evidence type="ECO:0000256" key="1">
    <source>
        <dbReference type="ARBA" id="ARBA00009725"/>
    </source>
</evidence>
<dbReference type="GO" id="GO:0032259">
    <property type="term" value="P:methylation"/>
    <property type="evidence" value="ECO:0007669"/>
    <property type="project" value="UniProtKB-KW"/>
</dbReference>
<sequence>MNMSRKTISAFKRELLEREARKNWDKFYKRNTCNFFKDRHWIKDEFVQLCPELDWKEPLIGLEAGCGVGNLLFPLCEVFPDLFMNACDFSPRAVQFVKVHSTNDSLLDHLKPDSIDFCCLIFVLSAINPDKMNYVVKNIYKILKTDGLVIFRDYAENDHAMLRFNERQKISEKLYVRQDGTRAYFFSENELSDLFCSNGFADDIIELVHKKTINIKEGVNVPRTFVQCKFRKIV</sequence>
<dbReference type="Proteomes" id="UP000887565">
    <property type="component" value="Unplaced"/>
</dbReference>
<keyword evidence="4" id="KW-1185">Reference proteome</keyword>
<evidence type="ECO:0000313" key="4">
    <source>
        <dbReference type="Proteomes" id="UP000887565"/>
    </source>
</evidence>
<dbReference type="WBParaSite" id="nRc.2.0.1.t32723-RA">
    <property type="protein sequence ID" value="nRc.2.0.1.t32723-RA"/>
    <property type="gene ID" value="nRc.2.0.1.g32723"/>
</dbReference>
<dbReference type="PANTHER" id="PTHR22809:SF5">
    <property type="entry name" value="TRNA N(3)-METHYLCYTIDINE METHYLTRANSFERASE METTL6"/>
    <property type="match status" value="1"/>
</dbReference>
<dbReference type="GO" id="GO:0008757">
    <property type="term" value="F:S-adenosylmethionine-dependent methyltransferase activity"/>
    <property type="evidence" value="ECO:0007669"/>
    <property type="project" value="UniProtKB-ARBA"/>
</dbReference>